<dbReference type="GO" id="GO:0009279">
    <property type="term" value="C:cell outer membrane"/>
    <property type="evidence" value="ECO:0007669"/>
    <property type="project" value="UniProtKB-SubCell"/>
</dbReference>
<dbReference type="Proteomes" id="UP000294547">
    <property type="component" value="Unassembled WGS sequence"/>
</dbReference>
<name>A0A4V3CWG7_9HYPH</name>
<feature type="signal peptide" evidence="6">
    <location>
        <begin position="1"/>
        <end position="20"/>
    </location>
</feature>
<evidence type="ECO:0000259" key="7">
    <source>
        <dbReference type="Pfam" id="PF04773"/>
    </source>
</evidence>
<dbReference type="Gene3D" id="1.25.40.10">
    <property type="entry name" value="Tetratricopeptide repeat domain"/>
    <property type="match status" value="2"/>
</dbReference>
<gene>
    <name evidence="8" type="ORF">EDD54_0158</name>
</gene>
<dbReference type="SMART" id="SM00028">
    <property type="entry name" value="TPR"/>
    <property type="match status" value="4"/>
</dbReference>
<dbReference type="AlphaFoldDB" id="A0A4V3CWG7"/>
<evidence type="ECO:0000313" key="9">
    <source>
        <dbReference type="Proteomes" id="UP000294547"/>
    </source>
</evidence>
<accession>A0A4V3CWG7</accession>
<keyword evidence="2" id="KW-0472">Membrane</keyword>
<dbReference type="InterPro" id="IPR019734">
    <property type="entry name" value="TPR_rpt"/>
</dbReference>
<evidence type="ECO:0000256" key="2">
    <source>
        <dbReference type="ARBA" id="ARBA00023136"/>
    </source>
</evidence>
<dbReference type="InterPro" id="IPR036942">
    <property type="entry name" value="Beta-barrel_TonB_sf"/>
</dbReference>
<proteinExistence type="predicted"/>
<keyword evidence="3" id="KW-0998">Cell outer membrane</keyword>
<comment type="subcellular location">
    <subcellularLocation>
        <location evidence="1">Cell outer membrane</location>
    </subcellularLocation>
</comment>
<keyword evidence="9" id="KW-1185">Reference proteome</keyword>
<dbReference type="Pfam" id="PF04773">
    <property type="entry name" value="FecR"/>
    <property type="match status" value="1"/>
</dbReference>
<evidence type="ECO:0000313" key="8">
    <source>
        <dbReference type="EMBL" id="TDP86288.1"/>
    </source>
</evidence>
<organism evidence="8 9">
    <name type="scientific">Oharaeibacter diazotrophicus</name>
    <dbReference type="NCBI Taxonomy" id="1920512"/>
    <lineage>
        <taxon>Bacteria</taxon>
        <taxon>Pseudomonadati</taxon>
        <taxon>Pseudomonadota</taxon>
        <taxon>Alphaproteobacteria</taxon>
        <taxon>Hyphomicrobiales</taxon>
        <taxon>Pleomorphomonadaceae</taxon>
        <taxon>Oharaeibacter</taxon>
    </lineage>
</organism>
<feature type="chain" id="PRO_5020780966" evidence="6">
    <location>
        <begin position="21"/>
        <end position="1200"/>
    </location>
</feature>
<evidence type="ECO:0000256" key="4">
    <source>
        <dbReference type="PROSITE-ProRule" id="PRU00339"/>
    </source>
</evidence>
<evidence type="ECO:0000256" key="6">
    <source>
        <dbReference type="SAM" id="SignalP"/>
    </source>
</evidence>
<dbReference type="InterPro" id="IPR011990">
    <property type="entry name" value="TPR-like_helical_dom_sf"/>
</dbReference>
<sequence length="1200" mass="129240">MRLRNLVLTTAAAVYASAAAAEIVPRDPPVAGTVVAVKRGEQLELGERPGWIPVEVRQEVRTGDGLRTNAEGQLAVLFADQTQLRIGRNTTMRIKELRPNGDSRFDLSGGTIWARAARGGSAVTVETPAAAAAIRGTDWTLTVGPDRRTSLIVLEGKVELANAQGSVVVQPGEAATVAVGEAPTKTVVVRPDDREQMLYYMPIRYAFQLLSAHPGSTREQREERARIDAIPPAARGVADAVARAEIAFGFDSRADTRAAVAAARALRPSPAEAARLDLVEGLLAANEGRYAAAAATLRAAQPRLDPKRRTVALYAAHFADTLAHPDRPSTPPAGFDSPYAATAAAYGLAFREGVPAAIDLLKEAERRWPTDSYLPAARSQLAAVVDDRAQTREAYERALALDPQEPMALESRSYYRSAYESDLAGALADARAAAAIQPGSASIWNAVSLAYDDRDATRESEAAIRRSIELDPEDPLGHANYALMLLEQNRMEEARAEIDRALALDPAFDVAYVALGRWYLQKGDMPAAIEALLKGSTANPTYSQALLLLAAAYYQNDQDDPAWQALDNADRLDPNDPLPSIVRSGFAIDAYEADVAIAAAREALRRSESRGGWFATLGANADALSTVADAMRFAGLSAWADYYGDRSFSRFDFSGYNDAAAEGNATAFTDALARGDLAPDRGSGEDDFSILLQGLLHDPLAIGATLRRRQLLHAPFLEAETIGGLTFGEGRGWSSETNIQAFALKPFPFGLSANLTVDRFDGNDSNVDDRLGSLSVILGATPTPYDRVTSFVTAGRQHVATPGVWWWPTPDDLIRSDAVQTGTTWSHTIGWRNVVNAAVTYGDRTDRANLFDVPTDGEGTLADFDAEVRQRVVRGSLQHMIGGDAWSFVYGLEGGGGDERSALSTTTTPPGGDPSTQSGAETRDFSFARAYGNLRFEPNRDLAFEVGLDGTFHDTGIAESDGGGRDQGFDLGPRVGVAWSFYEGQWLRAFAERDVDMPGLATLEPIGAVGLRPYDAPLDSGATADTVGAKWEAEWSDNLFTAIEYQHQWLERLSITNPGTLETYTVADGEVDRLTASANLLLGHGFGAFATLALARSDDGTGADIPYVPETMARVGLAYVDPARWRVTLSGTYVGERLGDDLGTRLDEAFTVDAKFRYEPDGGRFVFDVGLYNILDKHFDIAPDTPGWGRTVEAKLAVRF</sequence>
<feature type="domain" description="FecR protein" evidence="7">
    <location>
        <begin position="66"/>
        <end position="159"/>
    </location>
</feature>
<dbReference type="Gene3D" id="2.40.170.20">
    <property type="entry name" value="TonB-dependent receptor, beta-barrel domain"/>
    <property type="match status" value="1"/>
</dbReference>
<dbReference type="EMBL" id="SNXY01000006">
    <property type="protein sequence ID" value="TDP86288.1"/>
    <property type="molecule type" value="Genomic_DNA"/>
</dbReference>
<evidence type="ECO:0000256" key="5">
    <source>
        <dbReference type="SAM" id="MobiDB-lite"/>
    </source>
</evidence>
<evidence type="ECO:0000256" key="3">
    <source>
        <dbReference type="ARBA" id="ARBA00023237"/>
    </source>
</evidence>
<dbReference type="SUPFAM" id="SSF56935">
    <property type="entry name" value="Porins"/>
    <property type="match status" value="1"/>
</dbReference>
<reference evidence="8 9" key="1">
    <citation type="submission" date="2019-03" db="EMBL/GenBank/DDBJ databases">
        <title>Genomic Encyclopedia of Type Strains, Phase IV (KMG-IV): sequencing the most valuable type-strain genomes for metagenomic binning, comparative biology and taxonomic classification.</title>
        <authorList>
            <person name="Goeker M."/>
        </authorList>
    </citation>
    <scope>NUCLEOTIDE SEQUENCE [LARGE SCALE GENOMIC DNA]</scope>
    <source>
        <strain evidence="8 9">DSM 102969</strain>
    </source>
</reference>
<dbReference type="PANTHER" id="PTHR38731">
    <property type="entry name" value="LIPL45-RELATED LIPOPROTEIN-RELATED"/>
    <property type="match status" value="1"/>
</dbReference>
<feature type="compositionally biased region" description="Low complexity" evidence="5">
    <location>
        <begin position="904"/>
        <end position="919"/>
    </location>
</feature>
<evidence type="ECO:0000256" key="1">
    <source>
        <dbReference type="ARBA" id="ARBA00004442"/>
    </source>
</evidence>
<keyword evidence="4" id="KW-0802">TPR repeat</keyword>
<feature type="region of interest" description="Disordered" evidence="5">
    <location>
        <begin position="899"/>
        <end position="922"/>
    </location>
</feature>
<protein>
    <submittedName>
        <fullName evidence="8">FecR family protein</fullName>
    </submittedName>
</protein>
<feature type="repeat" description="TPR" evidence="4">
    <location>
        <begin position="543"/>
        <end position="576"/>
    </location>
</feature>
<dbReference type="PROSITE" id="PS50005">
    <property type="entry name" value="TPR"/>
    <property type="match status" value="2"/>
</dbReference>
<dbReference type="Gene3D" id="2.60.120.1440">
    <property type="match status" value="1"/>
</dbReference>
<dbReference type="SUPFAM" id="SSF48452">
    <property type="entry name" value="TPR-like"/>
    <property type="match status" value="1"/>
</dbReference>
<comment type="caution">
    <text evidence="8">The sequence shown here is derived from an EMBL/GenBank/DDBJ whole genome shotgun (WGS) entry which is preliminary data.</text>
</comment>
<feature type="repeat" description="TPR" evidence="4">
    <location>
        <begin position="509"/>
        <end position="542"/>
    </location>
</feature>
<dbReference type="InterPro" id="IPR006860">
    <property type="entry name" value="FecR"/>
</dbReference>
<keyword evidence="6" id="KW-0732">Signal</keyword>